<keyword evidence="2" id="KW-0805">Transcription regulation</keyword>
<evidence type="ECO:0000256" key="3">
    <source>
        <dbReference type="ARBA" id="ARBA00023125"/>
    </source>
</evidence>
<dbReference type="EMBL" id="JACRAF010000057">
    <property type="protein sequence ID" value="MBI4923532.1"/>
    <property type="molecule type" value="Genomic_DNA"/>
</dbReference>
<dbReference type="GO" id="GO:0003700">
    <property type="term" value="F:DNA-binding transcription factor activity"/>
    <property type="evidence" value="ECO:0007669"/>
    <property type="project" value="InterPro"/>
</dbReference>
<dbReference type="Gene3D" id="3.40.190.10">
    <property type="entry name" value="Periplasmic binding protein-like II"/>
    <property type="match status" value="2"/>
</dbReference>
<accession>A0A933L5N8</accession>
<dbReference type="SUPFAM" id="SSF53850">
    <property type="entry name" value="Periplasmic binding protein-like II"/>
    <property type="match status" value="1"/>
</dbReference>
<evidence type="ECO:0000259" key="5">
    <source>
        <dbReference type="PROSITE" id="PS50931"/>
    </source>
</evidence>
<gene>
    <name evidence="6" type="ORF">HY834_17470</name>
</gene>
<dbReference type="Proteomes" id="UP000782610">
    <property type="component" value="Unassembled WGS sequence"/>
</dbReference>
<dbReference type="InterPro" id="IPR036388">
    <property type="entry name" value="WH-like_DNA-bd_sf"/>
</dbReference>
<comment type="similarity">
    <text evidence="1">Belongs to the LysR transcriptional regulatory family.</text>
</comment>
<dbReference type="PRINTS" id="PR00039">
    <property type="entry name" value="HTHLYSR"/>
</dbReference>
<comment type="caution">
    <text evidence="6">The sequence shown here is derived from an EMBL/GenBank/DDBJ whole genome shotgun (WGS) entry which is preliminary data.</text>
</comment>
<evidence type="ECO:0000313" key="7">
    <source>
        <dbReference type="Proteomes" id="UP000782610"/>
    </source>
</evidence>
<dbReference type="AlphaFoldDB" id="A0A933L5N8"/>
<sequence length="336" mass="37199">MDISLKQLQIFQAVVVAGSITKASRRVGLSQPSISQQLAKLEEKIGAQLIQRNRTGLVSLTPSGEYWFKVAEDMLRRLDQAVTEHNRRYFDNAVILRMGVPPTLRGPFIAASARIASESPGFAKFELRFALTSGELVEQLRLHQLNCIIVNESSIAEGRSSFAVATLFEEPLCWAVPAEIGRDEVERALLPGSKPQKLGGALARYVEMDSNVPMRAKSDEWFRHNLPAATPMFSTMTYAAAVDLVAAGLATAHCPLSLLPGLPDNVSRRVRFYAVDGLSRTVILAMPKHLMTLPAYAGIFNKIVAYAHDEYRQDNLFKQVEELPRLGTVIELPRRA</sequence>
<dbReference type="InterPro" id="IPR036390">
    <property type="entry name" value="WH_DNA-bd_sf"/>
</dbReference>
<evidence type="ECO:0000313" key="6">
    <source>
        <dbReference type="EMBL" id="MBI4923532.1"/>
    </source>
</evidence>
<dbReference type="Pfam" id="PF03466">
    <property type="entry name" value="LysR_substrate"/>
    <property type="match status" value="1"/>
</dbReference>
<dbReference type="InterPro" id="IPR000847">
    <property type="entry name" value="LysR_HTH_N"/>
</dbReference>
<keyword evidence="3" id="KW-0238">DNA-binding</keyword>
<dbReference type="PANTHER" id="PTHR30126:SF40">
    <property type="entry name" value="HTH-TYPE TRANSCRIPTIONAL REGULATOR GLTR"/>
    <property type="match status" value="1"/>
</dbReference>
<dbReference type="PROSITE" id="PS50931">
    <property type="entry name" value="HTH_LYSR"/>
    <property type="match status" value="1"/>
</dbReference>
<evidence type="ECO:0000256" key="4">
    <source>
        <dbReference type="ARBA" id="ARBA00023163"/>
    </source>
</evidence>
<dbReference type="SUPFAM" id="SSF46785">
    <property type="entry name" value="Winged helix' DNA-binding domain"/>
    <property type="match status" value="1"/>
</dbReference>
<organism evidence="6 7">
    <name type="scientific">Devosia nanyangense</name>
    <dbReference type="NCBI Taxonomy" id="1228055"/>
    <lineage>
        <taxon>Bacteria</taxon>
        <taxon>Pseudomonadati</taxon>
        <taxon>Pseudomonadota</taxon>
        <taxon>Alphaproteobacteria</taxon>
        <taxon>Hyphomicrobiales</taxon>
        <taxon>Devosiaceae</taxon>
        <taxon>Devosia</taxon>
    </lineage>
</organism>
<dbReference type="GO" id="GO:0000976">
    <property type="term" value="F:transcription cis-regulatory region binding"/>
    <property type="evidence" value="ECO:0007669"/>
    <property type="project" value="TreeGrafter"/>
</dbReference>
<dbReference type="Gene3D" id="1.10.10.10">
    <property type="entry name" value="Winged helix-like DNA-binding domain superfamily/Winged helix DNA-binding domain"/>
    <property type="match status" value="1"/>
</dbReference>
<evidence type="ECO:0000256" key="1">
    <source>
        <dbReference type="ARBA" id="ARBA00009437"/>
    </source>
</evidence>
<name>A0A933L5N8_9HYPH</name>
<keyword evidence="4" id="KW-0804">Transcription</keyword>
<dbReference type="FunFam" id="1.10.10.10:FF:000001">
    <property type="entry name" value="LysR family transcriptional regulator"/>
    <property type="match status" value="1"/>
</dbReference>
<dbReference type="PANTHER" id="PTHR30126">
    <property type="entry name" value="HTH-TYPE TRANSCRIPTIONAL REGULATOR"/>
    <property type="match status" value="1"/>
</dbReference>
<feature type="domain" description="HTH lysR-type" evidence="5">
    <location>
        <begin position="3"/>
        <end position="60"/>
    </location>
</feature>
<proteinExistence type="inferred from homology"/>
<dbReference type="InterPro" id="IPR005119">
    <property type="entry name" value="LysR_subst-bd"/>
</dbReference>
<dbReference type="Pfam" id="PF00126">
    <property type="entry name" value="HTH_1"/>
    <property type="match status" value="1"/>
</dbReference>
<evidence type="ECO:0000256" key="2">
    <source>
        <dbReference type="ARBA" id="ARBA00023015"/>
    </source>
</evidence>
<reference evidence="6" key="1">
    <citation type="submission" date="2020-07" db="EMBL/GenBank/DDBJ databases">
        <title>Huge and variable diversity of episymbiotic CPR bacteria and DPANN archaea in groundwater ecosystems.</title>
        <authorList>
            <person name="He C.Y."/>
            <person name="Keren R."/>
            <person name="Whittaker M."/>
            <person name="Farag I.F."/>
            <person name="Doudna J."/>
            <person name="Cate J.H.D."/>
            <person name="Banfield J.F."/>
        </authorList>
    </citation>
    <scope>NUCLEOTIDE SEQUENCE</scope>
    <source>
        <strain evidence="6">NC_groundwater_1586_Pr3_B-0.1um_66_15</strain>
    </source>
</reference>
<protein>
    <submittedName>
        <fullName evidence="6">LysR family transcriptional regulator</fullName>
    </submittedName>
</protein>